<reference evidence="2 3" key="1">
    <citation type="submission" date="2019-01" db="EMBL/GenBank/DDBJ databases">
        <title>Lactibacter flavus gen. nov., sp. nov., a novel bacterium of the family Propionibacteriaceae isolated from raw milk and dairy products.</title>
        <authorList>
            <person name="Huptas C."/>
            <person name="Wenning M."/>
            <person name="Breitenwieser F."/>
            <person name="Doll E."/>
            <person name="Von Neubeck M."/>
            <person name="Busse H.-J."/>
            <person name="Scherer S."/>
        </authorList>
    </citation>
    <scope>NUCLEOTIDE SEQUENCE [LARGE SCALE GENOMIC DNA]</scope>
    <source>
        <strain evidence="2 3">KCTC 33808</strain>
    </source>
</reference>
<proteinExistence type="predicted"/>
<name>A0A4Q9KIC6_9ACTN</name>
<comment type="caution">
    <text evidence="2">The sequence shown here is derived from an EMBL/GenBank/DDBJ whole genome shotgun (WGS) entry which is preliminary data.</text>
</comment>
<evidence type="ECO:0000313" key="3">
    <source>
        <dbReference type="Proteomes" id="UP000292373"/>
    </source>
</evidence>
<protein>
    <submittedName>
        <fullName evidence="2">ScyD/ScyE family protein</fullName>
    </submittedName>
</protein>
<evidence type="ECO:0000256" key="1">
    <source>
        <dbReference type="SAM" id="SignalP"/>
    </source>
</evidence>
<dbReference type="OrthoDB" id="928769at2"/>
<dbReference type="RefSeq" id="WP_131167241.1">
    <property type="nucleotide sequence ID" value="NZ_SDMQ01000002.1"/>
</dbReference>
<feature type="chain" id="PRO_5020288047" evidence="1">
    <location>
        <begin position="31"/>
        <end position="374"/>
    </location>
</feature>
<dbReference type="SUPFAM" id="SSF63829">
    <property type="entry name" value="Calcium-dependent phosphotriesterase"/>
    <property type="match status" value="1"/>
</dbReference>
<dbReference type="Proteomes" id="UP000292373">
    <property type="component" value="Unassembled WGS sequence"/>
</dbReference>
<dbReference type="EMBL" id="SDMQ01000002">
    <property type="protein sequence ID" value="TBT87455.1"/>
    <property type="molecule type" value="Genomic_DNA"/>
</dbReference>
<accession>A0A4Q9KIC6</accession>
<organism evidence="2 3">
    <name type="scientific">Propioniciclava sinopodophylli</name>
    <dbReference type="NCBI Taxonomy" id="1837344"/>
    <lineage>
        <taxon>Bacteria</taxon>
        <taxon>Bacillati</taxon>
        <taxon>Actinomycetota</taxon>
        <taxon>Actinomycetes</taxon>
        <taxon>Propionibacteriales</taxon>
        <taxon>Propionibacteriaceae</taxon>
        <taxon>Propioniciclava</taxon>
    </lineage>
</organism>
<dbReference type="InterPro" id="IPR048031">
    <property type="entry name" value="ScyD/ScyE-like"/>
</dbReference>
<keyword evidence="1" id="KW-0732">Signal</keyword>
<evidence type="ECO:0000313" key="2">
    <source>
        <dbReference type="EMBL" id="TBT87455.1"/>
    </source>
</evidence>
<sequence>MVHLPGRIVAGAAAAAALATLVAPVLPAHAAPAASGRVVASGLDNPRQLSIGPAGAVYVAEAGRGGPGPCIPNPDDPTSENCLGPTGAVTKIARGAQERVVEGLPSLAGTGGSSAQGPGDVAVTGNHIAVVIGFGGAPDARATLGEGGALLGTVVAGRIGGSLAKVADPLAYEAAQNPHPAQLDTNPTGLLARGRSGKYLVVDAGANDLLQVGKREATVAVFPDRMATAPWGATLPMQSVPTDVVEGPDGAFYVSELTGFPFPVGGSVVWRVVPGQEPTVYASGLTNVTALDWRGDTLYAVQLSDAGLLNGVVGSLRRVVPGATKHPVVAGGLFAPYGVAIHGGTAYVSTCTIAADPIPGACPDGGEVRAFALR</sequence>
<feature type="signal peptide" evidence="1">
    <location>
        <begin position="1"/>
        <end position="30"/>
    </location>
</feature>
<dbReference type="NCBIfam" id="NF033206">
    <property type="entry name" value="ScyE_fam"/>
    <property type="match status" value="1"/>
</dbReference>
<keyword evidence="3" id="KW-1185">Reference proteome</keyword>
<gene>
    <name evidence="2" type="ORF">ET989_03940</name>
</gene>
<dbReference type="AlphaFoldDB" id="A0A4Q9KIC6"/>